<gene>
    <name evidence="1" type="ORF">DSO57_1003834</name>
</gene>
<sequence length="64" mass="7531">MPLLTVWTYMLASYALQHFELESWTILQEAFQEERPSRIHQDSKYKDTPMPKAIPTLSADPHLQ</sequence>
<proteinExistence type="predicted"/>
<evidence type="ECO:0000313" key="2">
    <source>
        <dbReference type="Proteomes" id="UP001165960"/>
    </source>
</evidence>
<organism evidence="1 2">
    <name type="scientific">Entomophthora muscae</name>
    <dbReference type="NCBI Taxonomy" id="34485"/>
    <lineage>
        <taxon>Eukaryota</taxon>
        <taxon>Fungi</taxon>
        <taxon>Fungi incertae sedis</taxon>
        <taxon>Zoopagomycota</taxon>
        <taxon>Entomophthoromycotina</taxon>
        <taxon>Entomophthoromycetes</taxon>
        <taxon>Entomophthorales</taxon>
        <taxon>Entomophthoraceae</taxon>
        <taxon>Entomophthora</taxon>
    </lineage>
</organism>
<evidence type="ECO:0000313" key="1">
    <source>
        <dbReference type="EMBL" id="KAJ9090307.1"/>
    </source>
</evidence>
<dbReference type="EMBL" id="QTSX02000009">
    <property type="protein sequence ID" value="KAJ9090307.1"/>
    <property type="molecule type" value="Genomic_DNA"/>
</dbReference>
<keyword evidence="2" id="KW-1185">Reference proteome</keyword>
<dbReference type="Proteomes" id="UP001165960">
    <property type="component" value="Unassembled WGS sequence"/>
</dbReference>
<reference evidence="1" key="1">
    <citation type="submission" date="2022-04" db="EMBL/GenBank/DDBJ databases">
        <title>Genome of the entomopathogenic fungus Entomophthora muscae.</title>
        <authorList>
            <person name="Elya C."/>
            <person name="Lovett B.R."/>
            <person name="Lee E."/>
            <person name="Macias A.M."/>
            <person name="Hajek A.E."/>
            <person name="De Bivort B.L."/>
            <person name="Kasson M.T."/>
            <person name="De Fine Licht H.H."/>
            <person name="Stajich J.E."/>
        </authorList>
    </citation>
    <scope>NUCLEOTIDE SEQUENCE</scope>
    <source>
        <strain evidence="1">Berkeley</strain>
    </source>
</reference>
<protein>
    <submittedName>
        <fullName evidence="1">Uncharacterized protein</fullName>
    </submittedName>
</protein>
<accession>A0ACC2UTQ3</accession>
<name>A0ACC2UTQ3_9FUNG</name>
<comment type="caution">
    <text evidence="1">The sequence shown here is derived from an EMBL/GenBank/DDBJ whole genome shotgun (WGS) entry which is preliminary data.</text>
</comment>